<evidence type="ECO:0000259" key="2">
    <source>
        <dbReference type="SMART" id="SM01300"/>
    </source>
</evidence>
<feature type="compositionally biased region" description="Polar residues" evidence="1">
    <location>
        <begin position="238"/>
        <end position="248"/>
    </location>
</feature>
<name>A0A4C1V886_EUMVA</name>
<dbReference type="EMBL" id="BGZK01000294">
    <property type="protein sequence ID" value="GBP34770.1"/>
    <property type="molecule type" value="Genomic_DNA"/>
</dbReference>
<feature type="domain" description="PEHE" evidence="2">
    <location>
        <begin position="141"/>
        <end position="247"/>
    </location>
</feature>
<proteinExistence type="predicted"/>
<sequence>MGGVLKPHELGCVSINSFGGAVVSRMVQVTLQVWPRCASRVCCVRAPPPTSSAHLPRVAVTLPPSYGCCVGIDQPTQQPNMEEPKVHMSPGSGGGGPMRARGRGSTETRARLNSSYDIDNIVIPQSVAASTRPEILHYKEIVTPKWRIIDVPEIPLNNGILKGPGRSPLDSELEEDLSEEAVMARHARAEGWERGRYARQAGGARARRSHHNSVDAPPPPPPHPPPLPPPPAPPPSSMDYTQNEAIYF</sequence>
<dbReference type="Proteomes" id="UP000299102">
    <property type="component" value="Unassembled WGS sequence"/>
</dbReference>
<evidence type="ECO:0000313" key="4">
    <source>
        <dbReference type="Proteomes" id="UP000299102"/>
    </source>
</evidence>
<feature type="region of interest" description="Disordered" evidence="1">
    <location>
        <begin position="193"/>
        <end position="248"/>
    </location>
</feature>
<feature type="region of interest" description="Disordered" evidence="1">
    <location>
        <begin position="73"/>
        <end position="110"/>
    </location>
</feature>
<dbReference type="GO" id="GO:0044545">
    <property type="term" value="C:NSL complex"/>
    <property type="evidence" value="ECO:0007669"/>
    <property type="project" value="TreeGrafter"/>
</dbReference>
<dbReference type="PANTHER" id="PTHR22443">
    <property type="entry name" value="NON-SPECIFIC LETHAL 1, ISOFORM M"/>
    <property type="match status" value="1"/>
</dbReference>
<evidence type="ECO:0000256" key="1">
    <source>
        <dbReference type="SAM" id="MobiDB-lite"/>
    </source>
</evidence>
<dbReference type="PANTHER" id="PTHR22443:SF18">
    <property type="entry name" value="NON-SPECIFIC LETHAL 1, ISOFORM M"/>
    <property type="match status" value="1"/>
</dbReference>
<feature type="compositionally biased region" description="Pro residues" evidence="1">
    <location>
        <begin position="216"/>
        <end position="236"/>
    </location>
</feature>
<protein>
    <submittedName>
        <fullName evidence="3">KAT8 regulatory NSL complex subunit 1</fullName>
    </submittedName>
</protein>
<dbReference type="InterPro" id="IPR029332">
    <property type="entry name" value="PEHE_dom"/>
</dbReference>
<dbReference type="OrthoDB" id="6022640at2759"/>
<dbReference type="STRING" id="151549.A0A4C1V886"/>
<comment type="caution">
    <text evidence="3">The sequence shown here is derived from an EMBL/GenBank/DDBJ whole genome shotgun (WGS) entry which is preliminary data.</text>
</comment>
<evidence type="ECO:0000313" key="3">
    <source>
        <dbReference type="EMBL" id="GBP34770.1"/>
    </source>
</evidence>
<dbReference type="InterPro" id="IPR026180">
    <property type="entry name" value="NSL1"/>
</dbReference>
<accession>A0A4C1V886</accession>
<dbReference type="SMART" id="SM01300">
    <property type="entry name" value="PEHE"/>
    <property type="match status" value="1"/>
</dbReference>
<organism evidence="3 4">
    <name type="scientific">Eumeta variegata</name>
    <name type="common">Bagworm moth</name>
    <name type="synonym">Eumeta japonica</name>
    <dbReference type="NCBI Taxonomy" id="151549"/>
    <lineage>
        <taxon>Eukaryota</taxon>
        <taxon>Metazoa</taxon>
        <taxon>Ecdysozoa</taxon>
        <taxon>Arthropoda</taxon>
        <taxon>Hexapoda</taxon>
        <taxon>Insecta</taxon>
        <taxon>Pterygota</taxon>
        <taxon>Neoptera</taxon>
        <taxon>Endopterygota</taxon>
        <taxon>Lepidoptera</taxon>
        <taxon>Glossata</taxon>
        <taxon>Ditrysia</taxon>
        <taxon>Tineoidea</taxon>
        <taxon>Psychidae</taxon>
        <taxon>Oiketicinae</taxon>
        <taxon>Eumeta</taxon>
    </lineage>
</organism>
<reference evidence="3 4" key="1">
    <citation type="journal article" date="2019" name="Commun. Biol.">
        <title>The bagworm genome reveals a unique fibroin gene that provides high tensile strength.</title>
        <authorList>
            <person name="Kono N."/>
            <person name="Nakamura H."/>
            <person name="Ohtoshi R."/>
            <person name="Tomita M."/>
            <person name="Numata K."/>
            <person name="Arakawa K."/>
        </authorList>
    </citation>
    <scope>NUCLEOTIDE SEQUENCE [LARGE SCALE GENOMIC DNA]</scope>
</reference>
<keyword evidence="4" id="KW-1185">Reference proteome</keyword>
<gene>
    <name evidence="3" type="primary">Kansl1</name>
    <name evidence="3" type="ORF">EVAR_21834_1</name>
</gene>
<dbReference type="AlphaFoldDB" id="A0A4C1V886"/>
<dbReference type="GO" id="GO:0035035">
    <property type="term" value="F:histone acetyltransferase binding"/>
    <property type="evidence" value="ECO:0007669"/>
    <property type="project" value="TreeGrafter"/>
</dbReference>